<dbReference type="Pfam" id="PF02627">
    <property type="entry name" value="CMD"/>
    <property type="match status" value="1"/>
</dbReference>
<evidence type="ECO:0000259" key="1">
    <source>
        <dbReference type="Pfam" id="PF02627"/>
    </source>
</evidence>
<dbReference type="InterPro" id="IPR003779">
    <property type="entry name" value="CMD-like"/>
</dbReference>
<dbReference type="AlphaFoldDB" id="A0A0X2NPK2"/>
<reference evidence="3" key="1">
    <citation type="submission" date="2015-11" db="EMBL/GenBank/DDBJ databases">
        <authorList>
            <person name="Dugat-Bony E."/>
        </authorList>
    </citation>
    <scope>NUCLEOTIDE SEQUENCE [LARGE SCALE GENOMIC DNA]</scope>
    <source>
        <strain evidence="3">Mu292</strain>
    </source>
</reference>
<accession>A0A0X2NPK2</accession>
<keyword evidence="3" id="KW-1185">Reference proteome</keyword>
<evidence type="ECO:0000313" key="2">
    <source>
        <dbReference type="EMBL" id="CUU67393.1"/>
    </source>
</evidence>
<dbReference type="InterPro" id="IPR004675">
    <property type="entry name" value="AhpD_core"/>
</dbReference>
<dbReference type="EMBL" id="FAUH01000023">
    <property type="protein sequence ID" value="CUU67393.1"/>
    <property type="molecule type" value="Genomic_DNA"/>
</dbReference>
<organism evidence="2 3">
    <name type="scientific">Corynebacterium variabile</name>
    <dbReference type="NCBI Taxonomy" id="1727"/>
    <lineage>
        <taxon>Bacteria</taxon>
        <taxon>Bacillati</taxon>
        <taxon>Actinomycetota</taxon>
        <taxon>Actinomycetes</taxon>
        <taxon>Mycobacteriales</taxon>
        <taxon>Corynebacteriaceae</taxon>
        <taxon>Corynebacterium</taxon>
    </lineage>
</organism>
<proteinExistence type="predicted"/>
<dbReference type="Proteomes" id="UP000182498">
    <property type="component" value="Unassembled WGS sequence"/>
</dbReference>
<name>A0A0X2NPK2_9CORY</name>
<dbReference type="PANTHER" id="PTHR34846:SF10">
    <property type="entry name" value="CYTOPLASMIC PROTEIN"/>
    <property type="match status" value="1"/>
</dbReference>
<dbReference type="SUPFAM" id="SSF69118">
    <property type="entry name" value="AhpD-like"/>
    <property type="match status" value="1"/>
</dbReference>
<keyword evidence="2" id="KW-0560">Oxidoreductase</keyword>
<dbReference type="InterPro" id="IPR029032">
    <property type="entry name" value="AhpD-like"/>
</dbReference>
<dbReference type="RefSeq" id="WP_041629892.1">
    <property type="nucleotide sequence ID" value="NZ_FAUH01000023.1"/>
</dbReference>
<dbReference type="PANTHER" id="PTHR34846">
    <property type="entry name" value="4-CARBOXYMUCONOLACTONE DECARBOXYLASE FAMILY PROTEIN (AFU_ORTHOLOGUE AFUA_6G11590)"/>
    <property type="match status" value="1"/>
</dbReference>
<dbReference type="NCBIfam" id="TIGR00778">
    <property type="entry name" value="ahpD_dom"/>
    <property type="match status" value="1"/>
</dbReference>
<evidence type="ECO:0000313" key="3">
    <source>
        <dbReference type="Proteomes" id="UP000182498"/>
    </source>
</evidence>
<sequence length="158" mass="17012">MTDRPYIDKTQPAVYRALNNTTRVAKEAYEAAGLSPGLIELVDVRVSQINGCPTCLSIHVPGARKAGVEQRMLDLLPSWRQDSSGFFSAQQRAALYLAEALTEPQSGSGRTTAEDAVEAALTEFTAEQVAALEWAVVLINAYNRISIGSGHPPLPTRG</sequence>
<dbReference type="GO" id="GO:0051920">
    <property type="term" value="F:peroxiredoxin activity"/>
    <property type="evidence" value="ECO:0007669"/>
    <property type="project" value="InterPro"/>
</dbReference>
<keyword evidence="2" id="KW-0575">Peroxidase</keyword>
<feature type="domain" description="Carboxymuconolactone decarboxylase-like" evidence="1">
    <location>
        <begin position="20"/>
        <end position="93"/>
    </location>
</feature>
<dbReference type="OrthoDB" id="9801997at2"/>
<protein>
    <submittedName>
        <fullName evidence="2">Alkylhydroperoxidase AhpD family core domain</fullName>
    </submittedName>
</protein>
<dbReference type="Gene3D" id="1.20.1290.10">
    <property type="entry name" value="AhpD-like"/>
    <property type="match status" value="1"/>
</dbReference>
<gene>
    <name evidence="2" type="ORF">CVAR292_02755</name>
</gene>